<keyword evidence="3" id="KW-1185">Reference proteome</keyword>
<dbReference type="OrthoDB" id="2453331at2"/>
<dbReference type="RefSeq" id="WP_076759556.1">
    <property type="nucleotide sequence ID" value="NZ_FTPL01000004.1"/>
</dbReference>
<feature type="compositionally biased region" description="Basic and acidic residues" evidence="1">
    <location>
        <begin position="8"/>
        <end position="19"/>
    </location>
</feature>
<dbReference type="AlphaFoldDB" id="A0A1U7PT79"/>
<evidence type="ECO:0000313" key="3">
    <source>
        <dbReference type="Proteomes" id="UP000187550"/>
    </source>
</evidence>
<accession>A0A1U7PT79</accession>
<gene>
    <name evidence="2" type="ORF">SAMN05428946_2668</name>
</gene>
<feature type="region of interest" description="Disordered" evidence="1">
    <location>
        <begin position="1"/>
        <end position="23"/>
    </location>
</feature>
<proteinExistence type="predicted"/>
<dbReference type="Proteomes" id="UP000187550">
    <property type="component" value="Unassembled WGS sequence"/>
</dbReference>
<sequence length="91" mass="9941">MGIFSKGSVEHGNKQEKTPELFSPDTVTSANLADIERMMAHNLLISKLCSAAISTTKLPDLKKTVESIRSDHLKQLSNLLEFLNKGKEGAS</sequence>
<dbReference type="EMBL" id="FTPL01000004">
    <property type="protein sequence ID" value="SIT91375.1"/>
    <property type="molecule type" value="Genomic_DNA"/>
</dbReference>
<dbReference type="STRING" id="550447.SAMN05428946_2668"/>
<evidence type="ECO:0000256" key="1">
    <source>
        <dbReference type="SAM" id="MobiDB-lite"/>
    </source>
</evidence>
<protein>
    <submittedName>
        <fullName evidence="2">Uncharacterized protein</fullName>
    </submittedName>
</protein>
<evidence type="ECO:0000313" key="2">
    <source>
        <dbReference type="EMBL" id="SIT91375.1"/>
    </source>
</evidence>
<organism evidence="2 3">
    <name type="scientific">Edaphobacillus lindanitolerans</name>
    <dbReference type="NCBI Taxonomy" id="550447"/>
    <lineage>
        <taxon>Bacteria</taxon>
        <taxon>Bacillati</taxon>
        <taxon>Bacillota</taxon>
        <taxon>Bacilli</taxon>
        <taxon>Bacillales</taxon>
        <taxon>Bacillaceae</taxon>
        <taxon>Edaphobacillus</taxon>
    </lineage>
</organism>
<reference evidence="3" key="1">
    <citation type="submission" date="2017-01" db="EMBL/GenBank/DDBJ databases">
        <authorList>
            <person name="Varghese N."/>
            <person name="Submissions S."/>
        </authorList>
    </citation>
    <scope>NUCLEOTIDE SEQUENCE [LARGE SCALE GENOMIC DNA]</scope>
    <source>
        <strain evidence="3">MNA4</strain>
    </source>
</reference>
<name>A0A1U7PT79_9BACI</name>